<keyword evidence="4" id="KW-1185">Reference proteome</keyword>
<organism evidence="3 4">
    <name type="scientific">Geranomyces variabilis</name>
    <dbReference type="NCBI Taxonomy" id="109894"/>
    <lineage>
        <taxon>Eukaryota</taxon>
        <taxon>Fungi</taxon>
        <taxon>Fungi incertae sedis</taxon>
        <taxon>Chytridiomycota</taxon>
        <taxon>Chytridiomycota incertae sedis</taxon>
        <taxon>Chytridiomycetes</taxon>
        <taxon>Spizellomycetales</taxon>
        <taxon>Powellomycetaceae</taxon>
        <taxon>Geranomyces</taxon>
    </lineage>
</organism>
<feature type="compositionally biased region" description="Gly residues" evidence="1">
    <location>
        <begin position="194"/>
        <end position="215"/>
    </location>
</feature>
<proteinExistence type="predicted"/>
<reference evidence="3" key="1">
    <citation type="submission" date="2020-05" db="EMBL/GenBank/DDBJ databases">
        <title>Phylogenomic resolution of chytrid fungi.</title>
        <authorList>
            <person name="Stajich J.E."/>
            <person name="Amses K."/>
            <person name="Simmons R."/>
            <person name="Seto K."/>
            <person name="Myers J."/>
            <person name="Bonds A."/>
            <person name="Quandt C.A."/>
            <person name="Barry K."/>
            <person name="Liu P."/>
            <person name="Grigoriev I."/>
            <person name="Longcore J.E."/>
            <person name="James T.Y."/>
        </authorList>
    </citation>
    <scope>NUCLEOTIDE SEQUENCE</scope>
    <source>
        <strain evidence="3">JEL0379</strain>
    </source>
</reference>
<accession>A0AAD5TTN5</accession>
<feature type="signal peptide" evidence="2">
    <location>
        <begin position="1"/>
        <end position="18"/>
    </location>
</feature>
<protein>
    <submittedName>
        <fullName evidence="3">Uncharacterized protein</fullName>
    </submittedName>
</protein>
<name>A0AAD5TTN5_9FUNG</name>
<evidence type="ECO:0000256" key="2">
    <source>
        <dbReference type="SAM" id="SignalP"/>
    </source>
</evidence>
<comment type="caution">
    <text evidence="3">The sequence shown here is derived from an EMBL/GenBank/DDBJ whole genome shotgun (WGS) entry which is preliminary data.</text>
</comment>
<evidence type="ECO:0000256" key="1">
    <source>
        <dbReference type="SAM" id="MobiDB-lite"/>
    </source>
</evidence>
<keyword evidence="2" id="KW-0732">Signal</keyword>
<sequence length="222" mass="22480">MKLALILLAAPFVGLALALPAPVTADSAAEDAAKPGVAAADVGYGGKNYGGGGGAKNYGSGYYGGGANANAGYAQGEKDHQGYALEKDHLRELCYNDDQQYGQNAAYGNNNNKYYGGGGAKKGGYGGVGGYGGKKNGGYSGAYGGYAGGGGKNYGQVGAYGNKDHQGCVLEKDHIRKIYQDDRQKYDQGYANQGSGGGAKKNGGYYGGGGKGYAGKKGDGYY</sequence>
<feature type="region of interest" description="Disordered" evidence="1">
    <location>
        <begin position="187"/>
        <end position="222"/>
    </location>
</feature>
<dbReference type="EMBL" id="JADGJQ010000002">
    <property type="protein sequence ID" value="KAJ3185125.1"/>
    <property type="molecule type" value="Genomic_DNA"/>
</dbReference>
<feature type="chain" id="PRO_5042266080" evidence="2">
    <location>
        <begin position="19"/>
        <end position="222"/>
    </location>
</feature>
<gene>
    <name evidence="3" type="ORF">HDU87_002691</name>
</gene>
<dbReference type="Proteomes" id="UP001212152">
    <property type="component" value="Unassembled WGS sequence"/>
</dbReference>
<evidence type="ECO:0000313" key="4">
    <source>
        <dbReference type="Proteomes" id="UP001212152"/>
    </source>
</evidence>
<evidence type="ECO:0000313" key="3">
    <source>
        <dbReference type="EMBL" id="KAJ3185125.1"/>
    </source>
</evidence>
<dbReference type="AlphaFoldDB" id="A0AAD5TTN5"/>